<name>A0ABV6W0Z8_9ACTN</name>
<reference evidence="2 3" key="1">
    <citation type="submission" date="2024-09" db="EMBL/GenBank/DDBJ databases">
        <authorList>
            <person name="Lee S.D."/>
        </authorList>
    </citation>
    <scope>NUCLEOTIDE SEQUENCE [LARGE SCALE GENOMIC DNA]</scope>
    <source>
        <strain evidence="2 3">N8-3</strain>
    </source>
</reference>
<keyword evidence="2" id="KW-0808">Transferase</keyword>
<dbReference type="SUPFAM" id="SSF53335">
    <property type="entry name" value="S-adenosyl-L-methionine-dependent methyltransferases"/>
    <property type="match status" value="1"/>
</dbReference>
<evidence type="ECO:0000313" key="2">
    <source>
        <dbReference type="EMBL" id="MFC1419458.1"/>
    </source>
</evidence>
<sequence length="254" mass="27955">MDAYTVSAEFYDVLQARDERERADRLFASPARRARSGIIEVGAGSGLVTQVLARAATVPVHAIEPNPAMRTLLLSRLSTASNEQRSRVTVHPERVQELWPKDHAPPADLAVCSKVVATLDAGERRDTWAALARLVGPDGLLLIDPPPSAVPEGPRTQVLRQVAVGEDVYSGFISETPIHCATSGIGRIHLEYTYQVRRDGELLREEREEFDLWPVGSEQLRWELAAAGWAVCEPSPANRRSELLAARVIRDPQG</sequence>
<keyword evidence="3" id="KW-1185">Reference proteome</keyword>
<evidence type="ECO:0000259" key="1">
    <source>
        <dbReference type="Pfam" id="PF08242"/>
    </source>
</evidence>
<dbReference type="CDD" id="cd02440">
    <property type="entry name" value="AdoMet_MTases"/>
    <property type="match status" value="1"/>
</dbReference>
<comment type="caution">
    <text evidence="2">The sequence shown here is derived from an EMBL/GenBank/DDBJ whole genome shotgun (WGS) entry which is preliminary data.</text>
</comment>
<evidence type="ECO:0000313" key="3">
    <source>
        <dbReference type="Proteomes" id="UP001592531"/>
    </source>
</evidence>
<dbReference type="Proteomes" id="UP001592531">
    <property type="component" value="Unassembled WGS sequence"/>
</dbReference>
<dbReference type="InterPro" id="IPR013217">
    <property type="entry name" value="Methyltransf_12"/>
</dbReference>
<accession>A0ABV6W0Z8</accession>
<dbReference type="GO" id="GO:0032259">
    <property type="term" value="P:methylation"/>
    <property type="evidence" value="ECO:0007669"/>
    <property type="project" value="UniProtKB-KW"/>
</dbReference>
<gene>
    <name evidence="2" type="ORF">ACEZDE_22900</name>
</gene>
<protein>
    <submittedName>
        <fullName evidence="2">Class I SAM-dependent methyltransferase</fullName>
        <ecNumber evidence="2">2.1.-.-</ecNumber>
    </submittedName>
</protein>
<dbReference type="EC" id="2.1.-.-" evidence="2"/>
<dbReference type="Pfam" id="PF08242">
    <property type="entry name" value="Methyltransf_12"/>
    <property type="match status" value="1"/>
</dbReference>
<organism evidence="2 3">
    <name type="scientific">Streptacidiphilus cavernicola</name>
    <dbReference type="NCBI Taxonomy" id="3342716"/>
    <lineage>
        <taxon>Bacteria</taxon>
        <taxon>Bacillati</taxon>
        <taxon>Actinomycetota</taxon>
        <taxon>Actinomycetes</taxon>
        <taxon>Kitasatosporales</taxon>
        <taxon>Streptomycetaceae</taxon>
        <taxon>Streptacidiphilus</taxon>
    </lineage>
</organism>
<feature type="domain" description="Methyltransferase type 12" evidence="1">
    <location>
        <begin position="39"/>
        <end position="141"/>
    </location>
</feature>
<dbReference type="InterPro" id="IPR029063">
    <property type="entry name" value="SAM-dependent_MTases_sf"/>
</dbReference>
<dbReference type="GO" id="GO:0008168">
    <property type="term" value="F:methyltransferase activity"/>
    <property type="evidence" value="ECO:0007669"/>
    <property type="project" value="UniProtKB-KW"/>
</dbReference>
<proteinExistence type="predicted"/>
<dbReference type="Gene3D" id="3.40.50.150">
    <property type="entry name" value="Vaccinia Virus protein VP39"/>
    <property type="match status" value="1"/>
</dbReference>
<dbReference type="RefSeq" id="WP_380538790.1">
    <property type="nucleotide sequence ID" value="NZ_JBHFAB010000018.1"/>
</dbReference>
<keyword evidence="2" id="KW-0489">Methyltransferase</keyword>
<dbReference type="EMBL" id="JBHFAB010000018">
    <property type="protein sequence ID" value="MFC1419458.1"/>
    <property type="molecule type" value="Genomic_DNA"/>
</dbReference>